<evidence type="ECO:0008006" key="4">
    <source>
        <dbReference type="Google" id="ProtNLM"/>
    </source>
</evidence>
<gene>
    <name evidence="2" type="ordered locus">Plabr_0431</name>
</gene>
<dbReference type="SUPFAM" id="SSF52540">
    <property type="entry name" value="P-loop containing nucleoside triphosphate hydrolases"/>
    <property type="match status" value="1"/>
</dbReference>
<dbReference type="PANTHER" id="PTHR36451">
    <property type="entry name" value="PAPS-DEPENDENT SULFOTRANSFERASE STF3"/>
    <property type="match status" value="1"/>
</dbReference>
<dbReference type="Proteomes" id="UP000006860">
    <property type="component" value="Chromosome"/>
</dbReference>
<dbReference type="eggNOG" id="ENOG502Z7IQ">
    <property type="taxonomic scope" value="Bacteria"/>
</dbReference>
<evidence type="ECO:0000313" key="2">
    <source>
        <dbReference type="EMBL" id="ADY58058.1"/>
    </source>
</evidence>
<protein>
    <recommendedName>
        <fullName evidence="4">Sulfotransferase</fullName>
    </recommendedName>
</protein>
<evidence type="ECO:0000256" key="1">
    <source>
        <dbReference type="SAM" id="MobiDB-lite"/>
    </source>
</evidence>
<dbReference type="AlphaFoldDB" id="F0SS47"/>
<dbReference type="KEGG" id="pbs:Plabr_0431"/>
<proteinExistence type="predicted"/>
<name>F0SS47_RUBBR</name>
<dbReference type="HOGENOM" id="CLU_051167_0_0_0"/>
<dbReference type="OrthoDB" id="9777890at2"/>
<dbReference type="InterPro" id="IPR052736">
    <property type="entry name" value="Stf3_sulfotransferase"/>
</dbReference>
<dbReference type="Pfam" id="PF13469">
    <property type="entry name" value="Sulfotransfer_3"/>
    <property type="match status" value="1"/>
</dbReference>
<sequence>MSSTAPRSSAASTPPKPARPDTAQQIVRLIGPGCLAGVRCSDWWRLLAANDFYVSPRFWGKAAHLTVSSLVTSPLSWLEGYLYRPVLDSTAVEPPLFVLGSWRSGTTFLHNLLSQDERFAAPDLYQTMYPRTFRLSRWWWEPMLRMGLPRKRFMDNVEQSFSEPAEDEMAIGILSRRSNMLAWTFPRNEARYERYLTFEGTTEREQAEFKNALKYFVRKVQQRAGRPLILKSPNHTARIRLLLETFPEAKFLHIRRHPYNVFRSFRHMARQVIPVWGLQKYNDDAIDEMIVRLYRKLNEAYFAQRDLIPAGRLHEIAYEDLAAAPRAKVEEIYEALNLPDFRQMKPALDAYLGEVGEYRKNRHADIPAETREILHREWGFCFDRWNYERDLTGIESSDASAPAE</sequence>
<accession>F0SS47</accession>
<keyword evidence="3" id="KW-1185">Reference proteome</keyword>
<dbReference type="PANTHER" id="PTHR36451:SF1">
    <property type="entry name" value="OMEGA-HYDROXY-BETA-DIHYDROMENAQUINONE-9 SULFOTRANSFERASE STF3"/>
    <property type="match status" value="1"/>
</dbReference>
<reference evidence="3" key="1">
    <citation type="submission" date="2011-02" db="EMBL/GenBank/DDBJ databases">
        <title>The complete genome of Planctomyces brasiliensis DSM 5305.</title>
        <authorList>
            <person name="Lucas S."/>
            <person name="Copeland A."/>
            <person name="Lapidus A."/>
            <person name="Bruce D."/>
            <person name="Goodwin L."/>
            <person name="Pitluck S."/>
            <person name="Kyrpides N."/>
            <person name="Mavromatis K."/>
            <person name="Pagani I."/>
            <person name="Ivanova N."/>
            <person name="Ovchinnikova G."/>
            <person name="Lu M."/>
            <person name="Detter J.C."/>
            <person name="Han C."/>
            <person name="Land M."/>
            <person name="Hauser L."/>
            <person name="Markowitz V."/>
            <person name="Cheng J.-F."/>
            <person name="Hugenholtz P."/>
            <person name="Woyke T."/>
            <person name="Wu D."/>
            <person name="Tindall B."/>
            <person name="Pomrenke H.G."/>
            <person name="Brambilla E."/>
            <person name="Klenk H.-P."/>
            <person name="Eisen J.A."/>
        </authorList>
    </citation>
    <scope>NUCLEOTIDE SEQUENCE [LARGE SCALE GENOMIC DNA]</scope>
    <source>
        <strain evidence="3">ATCC 49424 / DSM 5305 / JCM 21570 / NBRC 103401 / IFAM 1448</strain>
    </source>
</reference>
<dbReference type="InterPro" id="IPR027417">
    <property type="entry name" value="P-loop_NTPase"/>
</dbReference>
<dbReference type="STRING" id="756272.Plabr_0431"/>
<dbReference type="RefSeq" id="WP_013626802.1">
    <property type="nucleotide sequence ID" value="NC_015174.1"/>
</dbReference>
<dbReference type="EMBL" id="CP002546">
    <property type="protein sequence ID" value="ADY58058.1"/>
    <property type="molecule type" value="Genomic_DNA"/>
</dbReference>
<feature type="region of interest" description="Disordered" evidence="1">
    <location>
        <begin position="1"/>
        <end position="21"/>
    </location>
</feature>
<feature type="compositionally biased region" description="Low complexity" evidence="1">
    <location>
        <begin position="1"/>
        <end position="13"/>
    </location>
</feature>
<dbReference type="Gene3D" id="3.40.50.300">
    <property type="entry name" value="P-loop containing nucleotide triphosphate hydrolases"/>
    <property type="match status" value="1"/>
</dbReference>
<organism evidence="2 3">
    <name type="scientific">Rubinisphaera brasiliensis (strain ATCC 49424 / DSM 5305 / JCM 21570 / IAM 15109 / NBRC 103401 / IFAM 1448)</name>
    <name type="common">Planctomyces brasiliensis</name>
    <dbReference type="NCBI Taxonomy" id="756272"/>
    <lineage>
        <taxon>Bacteria</taxon>
        <taxon>Pseudomonadati</taxon>
        <taxon>Planctomycetota</taxon>
        <taxon>Planctomycetia</taxon>
        <taxon>Planctomycetales</taxon>
        <taxon>Planctomycetaceae</taxon>
        <taxon>Rubinisphaera</taxon>
    </lineage>
</organism>
<evidence type="ECO:0000313" key="3">
    <source>
        <dbReference type="Proteomes" id="UP000006860"/>
    </source>
</evidence>